<feature type="repeat" description="PPR" evidence="2">
    <location>
        <begin position="134"/>
        <end position="168"/>
    </location>
</feature>
<reference evidence="3 4" key="1">
    <citation type="submission" date="2024-11" db="EMBL/GenBank/DDBJ databases">
        <title>A near-complete genome assembly of Cinchona calisaya.</title>
        <authorList>
            <person name="Lian D.C."/>
            <person name="Zhao X.W."/>
            <person name="Wei L."/>
        </authorList>
    </citation>
    <scope>NUCLEOTIDE SEQUENCE [LARGE SCALE GENOMIC DNA]</scope>
    <source>
        <tissue evidence="3">Nenye</tissue>
    </source>
</reference>
<dbReference type="PANTHER" id="PTHR24015:SF344">
    <property type="entry name" value="OS07G0203900 PROTEIN"/>
    <property type="match status" value="1"/>
</dbReference>
<sequence>MILRSPAYHLRYTLENSAKVTNHLFSRATTTFNHHIQNSIIQQESDQLKSLTDLNLLPESQQNGFLHRPHIINKIISTCAKLGSFSVGIQMHAHVIKMGFSSNVYISSALVDMYGKCGVVVLAHSLFDEMPERNVVTWNSLISGYSDTLFPEIAMCLFREMLRVGTFLTPYSVSAALVGCAQLEDGWLGAQVHGLGLKFGFEFNVVVGTGLIDMYSKCSGVEVSRRVFDRVPDKNVLSWTSMIAGYAQNKLPLEALTLFKEMLRVGSRANYVTYNSLLSSFCCPDDLDHCREIHCRIVQEGFESNIYVTVTLVTVYSECGCSLKDFCNICSTITLWDQISWNAVLAGFSNLGIGEEALTCFSKMRQAGVGVDIFTYASVLKAIGIFSALEEGQKIHSLVIKGGYASNICVQNGLVSMFARCGHLSDANKVFSLMDKHDLISWNSLLSGYAHHGYCVEAITMFEEMRRSSVKPNLTTFLIVLSACSHFGLMDKGLEYFELMKNDNSLPPPNLEHYACVVDMYGRAGHLQAAESFIDNMPIEPGPSVFKALLSACQVHGNKEIAVRTARRLVELCPSDPATYVVLANVLAYEGSWNDAAGVRKLMCDRQVRKNPGYSWI</sequence>
<dbReference type="PROSITE" id="PS51375">
    <property type="entry name" value="PPR"/>
    <property type="match status" value="6"/>
</dbReference>
<dbReference type="FunFam" id="1.25.40.10:FF:000227">
    <property type="entry name" value="Pentatricopeptide repeat-containing protein At3g13880"/>
    <property type="match status" value="1"/>
</dbReference>
<evidence type="ECO:0000313" key="3">
    <source>
        <dbReference type="EMBL" id="KAL3530788.1"/>
    </source>
</evidence>
<dbReference type="SUPFAM" id="SSF48452">
    <property type="entry name" value="TPR-like"/>
    <property type="match status" value="1"/>
</dbReference>
<feature type="repeat" description="PPR" evidence="2">
    <location>
        <begin position="438"/>
        <end position="472"/>
    </location>
</feature>
<dbReference type="Proteomes" id="UP001630127">
    <property type="component" value="Unassembled WGS sequence"/>
</dbReference>
<keyword evidence="4" id="KW-1185">Reference proteome</keyword>
<feature type="repeat" description="PPR" evidence="2">
    <location>
        <begin position="337"/>
        <end position="371"/>
    </location>
</feature>
<gene>
    <name evidence="3" type="ORF">ACH5RR_010110</name>
</gene>
<dbReference type="InterPro" id="IPR046848">
    <property type="entry name" value="E_motif"/>
</dbReference>
<evidence type="ECO:0000256" key="2">
    <source>
        <dbReference type="PROSITE-ProRule" id="PRU00708"/>
    </source>
</evidence>
<proteinExistence type="predicted"/>
<dbReference type="InterPro" id="IPR011990">
    <property type="entry name" value="TPR-like_helical_dom_sf"/>
</dbReference>
<evidence type="ECO:0000256" key="1">
    <source>
        <dbReference type="ARBA" id="ARBA00022737"/>
    </source>
</evidence>
<dbReference type="Pfam" id="PF20431">
    <property type="entry name" value="E_motif"/>
    <property type="match status" value="1"/>
</dbReference>
<dbReference type="Pfam" id="PF01535">
    <property type="entry name" value="PPR"/>
    <property type="match status" value="4"/>
</dbReference>
<comment type="caution">
    <text evidence="3">The sequence shown here is derived from an EMBL/GenBank/DDBJ whole genome shotgun (WGS) entry which is preliminary data.</text>
</comment>
<dbReference type="FunFam" id="1.25.40.10:FF:000196">
    <property type="entry name" value="Pentatricopeptide repeat-containing protein At4g14850"/>
    <property type="match status" value="1"/>
</dbReference>
<dbReference type="FunFam" id="1.25.40.10:FF:001093">
    <property type="entry name" value="Pentatricopeptide repeat-containing protein At2g34400"/>
    <property type="match status" value="1"/>
</dbReference>
<dbReference type="AlphaFoldDB" id="A0ABD3AGU2"/>
<accession>A0ABD3AGU2</accession>
<protein>
    <recommendedName>
        <fullName evidence="5">Pentatricopeptide repeat-containing protein</fullName>
    </recommendedName>
</protein>
<dbReference type="NCBIfam" id="TIGR00756">
    <property type="entry name" value="PPR"/>
    <property type="match status" value="3"/>
</dbReference>
<dbReference type="PANTHER" id="PTHR24015">
    <property type="entry name" value="OS07G0578800 PROTEIN-RELATED"/>
    <property type="match status" value="1"/>
</dbReference>
<dbReference type="Gene3D" id="1.25.40.10">
    <property type="entry name" value="Tetratricopeptide repeat domain"/>
    <property type="match status" value="4"/>
</dbReference>
<organism evidence="3 4">
    <name type="scientific">Cinchona calisaya</name>
    <dbReference type="NCBI Taxonomy" id="153742"/>
    <lineage>
        <taxon>Eukaryota</taxon>
        <taxon>Viridiplantae</taxon>
        <taxon>Streptophyta</taxon>
        <taxon>Embryophyta</taxon>
        <taxon>Tracheophyta</taxon>
        <taxon>Spermatophyta</taxon>
        <taxon>Magnoliopsida</taxon>
        <taxon>eudicotyledons</taxon>
        <taxon>Gunneridae</taxon>
        <taxon>Pentapetalae</taxon>
        <taxon>asterids</taxon>
        <taxon>lamiids</taxon>
        <taxon>Gentianales</taxon>
        <taxon>Rubiaceae</taxon>
        <taxon>Cinchonoideae</taxon>
        <taxon>Cinchoneae</taxon>
        <taxon>Cinchona</taxon>
    </lineage>
</organism>
<feature type="repeat" description="PPR" evidence="2">
    <location>
        <begin position="235"/>
        <end position="269"/>
    </location>
</feature>
<dbReference type="EMBL" id="JBJUIK010000004">
    <property type="protein sequence ID" value="KAL3530788.1"/>
    <property type="molecule type" value="Genomic_DNA"/>
</dbReference>
<dbReference type="InterPro" id="IPR002885">
    <property type="entry name" value="PPR_rpt"/>
</dbReference>
<evidence type="ECO:0000313" key="4">
    <source>
        <dbReference type="Proteomes" id="UP001630127"/>
    </source>
</evidence>
<feature type="repeat" description="PPR" evidence="2">
    <location>
        <begin position="473"/>
        <end position="507"/>
    </location>
</feature>
<name>A0ABD3AGU2_9GENT</name>
<dbReference type="Pfam" id="PF13041">
    <property type="entry name" value="PPR_2"/>
    <property type="match status" value="2"/>
</dbReference>
<feature type="repeat" description="PPR" evidence="2">
    <location>
        <begin position="270"/>
        <end position="304"/>
    </location>
</feature>
<evidence type="ECO:0008006" key="5">
    <source>
        <dbReference type="Google" id="ProtNLM"/>
    </source>
</evidence>
<keyword evidence="1" id="KW-0677">Repeat</keyword>
<dbReference type="InterPro" id="IPR046960">
    <property type="entry name" value="PPR_At4g14850-like_plant"/>
</dbReference>